<sequence>MQVPPCAERSCDLPVGTRARVSSVWDVACDRVRYTKGPRCRQATATFTLFFFCLSSSISKFFTHAKEIRNHSMKVEIRFVFFLAFSLLHPPATCLNRLQENQITKKADPQALETFLI</sequence>
<dbReference type="Proteomes" id="UP000325579">
    <property type="component" value="Unassembled WGS sequence"/>
</dbReference>
<organism evidence="1 2">
    <name type="scientific">Aspergillus pseudonomiae</name>
    <dbReference type="NCBI Taxonomy" id="1506151"/>
    <lineage>
        <taxon>Eukaryota</taxon>
        <taxon>Fungi</taxon>
        <taxon>Dikarya</taxon>
        <taxon>Ascomycota</taxon>
        <taxon>Pezizomycotina</taxon>
        <taxon>Eurotiomycetes</taxon>
        <taxon>Eurotiomycetidae</taxon>
        <taxon>Eurotiales</taxon>
        <taxon>Aspergillaceae</taxon>
        <taxon>Aspergillus</taxon>
        <taxon>Aspergillus subgen. Circumdati</taxon>
    </lineage>
</organism>
<keyword evidence="2" id="KW-1185">Reference proteome</keyword>
<evidence type="ECO:0000313" key="1">
    <source>
        <dbReference type="EMBL" id="KAE8398022.1"/>
    </source>
</evidence>
<protein>
    <submittedName>
        <fullName evidence="1">Uncharacterized protein</fullName>
    </submittedName>
</protein>
<dbReference type="GeneID" id="43675304"/>
<proteinExistence type="predicted"/>
<dbReference type="RefSeq" id="XP_031935341.1">
    <property type="nucleotide sequence ID" value="XM_032090613.1"/>
</dbReference>
<dbReference type="AlphaFoldDB" id="A0A5N7CV10"/>
<reference evidence="1 2" key="1">
    <citation type="submission" date="2019-04" db="EMBL/GenBank/DDBJ databases">
        <authorList>
            <consortium name="DOE Joint Genome Institute"/>
            <person name="Mondo S."/>
            <person name="Kjaerbolling I."/>
            <person name="Vesth T."/>
            <person name="Frisvad J.C."/>
            <person name="Nybo J.L."/>
            <person name="Theobald S."/>
            <person name="Kildgaard S."/>
            <person name="Isbrandt T."/>
            <person name="Kuo A."/>
            <person name="Sato A."/>
            <person name="Lyhne E.K."/>
            <person name="Kogle M.E."/>
            <person name="Wiebenga A."/>
            <person name="Kun R.S."/>
            <person name="Lubbers R.J."/>
            <person name="Makela M.R."/>
            <person name="Barry K."/>
            <person name="Chovatia M."/>
            <person name="Clum A."/>
            <person name="Daum C."/>
            <person name="Haridas S."/>
            <person name="He G."/>
            <person name="LaButti K."/>
            <person name="Lipzen A."/>
            <person name="Riley R."/>
            <person name="Salamov A."/>
            <person name="Simmons B.A."/>
            <person name="Magnuson J.K."/>
            <person name="Henrissat B."/>
            <person name="Mortensen U.H."/>
            <person name="Larsen T.O."/>
            <person name="Devries R.P."/>
            <person name="Grigoriev I.V."/>
            <person name="Machida M."/>
            <person name="Baker S.E."/>
            <person name="Andersen M.R."/>
            <person name="Cantor M.N."/>
            <person name="Hua S.X."/>
        </authorList>
    </citation>
    <scope>NUCLEOTIDE SEQUENCE [LARGE SCALE GENOMIC DNA]</scope>
    <source>
        <strain evidence="1 2">CBS 119388</strain>
    </source>
</reference>
<accession>A0A5N7CV10</accession>
<gene>
    <name evidence="1" type="ORF">BDV37DRAFT_41644</name>
</gene>
<dbReference type="EMBL" id="ML736869">
    <property type="protein sequence ID" value="KAE8398022.1"/>
    <property type="molecule type" value="Genomic_DNA"/>
</dbReference>
<name>A0A5N7CV10_9EURO</name>
<evidence type="ECO:0000313" key="2">
    <source>
        <dbReference type="Proteomes" id="UP000325579"/>
    </source>
</evidence>